<protein>
    <submittedName>
        <fullName evidence="2">Uncharacterized protein</fullName>
    </submittedName>
</protein>
<dbReference type="AlphaFoldDB" id="A0A8H4W471"/>
<feature type="region of interest" description="Disordered" evidence="1">
    <location>
        <begin position="20"/>
        <end position="54"/>
    </location>
</feature>
<proteinExistence type="predicted"/>
<comment type="caution">
    <text evidence="2">The sequence shown here is derived from an EMBL/GenBank/DDBJ whole genome shotgun (WGS) entry which is preliminary data.</text>
</comment>
<keyword evidence="3" id="KW-1185">Reference proteome</keyword>
<name>A0A8H4W471_9HELO</name>
<evidence type="ECO:0000313" key="3">
    <source>
        <dbReference type="Proteomes" id="UP000566819"/>
    </source>
</evidence>
<dbReference type="Proteomes" id="UP000566819">
    <property type="component" value="Unassembled WGS sequence"/>
</dbReference>
<evidence type="ECO:0000313" key="2">
    <source>
        <dbReference type="EMBL" id="KAF4633132.1"/>
    </source>
</evidence>
<organism evidence="2 3">
    <name type="scientific">Cudoniella acicularis</name>
    <dbReference type="NCBI Taxonomy" id="354080"/>
    <lineage>
        <taxon>Eukaryota</taxon>
        <taxon>Fungi</taxon>
        <taxon>Dikarya</taxon>
        <taxon>Ascomycota</taxon>
        <taxon>Pezizomycotina</taxon>
        <taxon>Leotiomycetes</taxon>
        <taxon>Helotiales</taxon>
        <taxon>Tricladiaceae</taxon>
        <taxon>Cudoniella</taxon>
    </lineage>
</organism>
<dbReference type="EMBL" id="JAAMPI010000286">
    <property type="protein sequence ID" value="KAF4633132.1"/>
    <property type="molecule type" value="Genomic_DNA"/>
</dbReference>
<sequence length="111" mass="12736">MENHVYRLWHPNLRDRHRVLAPDAQQPRNSPVPYSRRKIAARRRLDSEHGGGDKTNFSLKHLIEAALDFKSYTAFLYGILLTAPSPVLTFASPTPLVTPFYMALSRVQYKS</sequence>
<gene>
    <name evidence="2" type="ORF">G7Y89_g4985</name>
</gene>
<feature type="compositionally biased region" description="Basic and acidic residues" evidence="1">
    <location>
        <begin position="43"/>
        <end position="52"/>
    </location>
</feature>
<accession>A0A8H4W471</accession>
<reference evidence="2 3" key="1">
    <citation type="submission" date="2020-03" db="EMBL/GenBank/DDBJ databases">
        <title>Draft Genome Sequence of Cudoniella acicularis.</title>
        <authorList>
            <person name="Buettner E."/>
            <person name="Kellner H."/>
        </authorList>
    </citation>
    <scope>NUCLEOTIDE SEQUENCE [LARGE SCALE GENOMIC DNA]</scope>
    <source>
        <strain evidence="2 3">DSM 108380</strain>
    </source>
</reference>
<evidence type="ECO:0000256" key="1">
    <source>
        <dbReference type="SAM" id="MobiDB-lite"/>
    </source>
</evidence>
<dbReference type="OrthoDB" id="6730379at2759"/>